<proteinExistence type="predicted"/>
<sequence>MKGRTHLTIGLGIGAVASVSQTPEMIPVVLGASAVASLAPDLDGNNLLNKHVTKTAKQIKKGGQFVGGALIVLSLVSYIFQFNFLPFLEEEWITQQNKLLFLGLGAIIIALSMKSQETLKNILMSILSLFLLYYAMTDELWWLVMFAIYIGAAGWFPHRGLTHTIWALIYWGYMSHLLEVSTGAEHLAIISTMAYLSHILGDMMTKKGVKFLSPITNKVFKIRI</sequence>
<dbReference type="GO" id="GO:0016787">
    <property type="term" value="F:hydrolase activity"/>
    <property type="evidence" value="ECO:0007669"/>
    <property type="project" value="UniProtKB-KW"/>
</dbReference>
<feature type="transmembrane region" description="Helical" evidence="1">
    <location>
        <begin position="118"/>
        <end position="134"/>
    </location>
</feature>
<comment type="caution">
    <text evidence="2">The sequence shown here is derived from an EMBL/GenBank/DDBJ whole genome shotgun (WGS) entry which is preliminary data.</text>
</comment>
<keyword evidence="1" id="KW-1133">Transmembrane helix</keyword>
<feature type="transmembrane region" description="Helical" evidence="1">
    <location>
        <begin position="140"/>
        <end position="156"/>
    </location>
</feature>
<organism evidence="2 3">
    <name type="scientific">Solibacillus merdavium</name>
    <dbReference type="NCBI Taxonomy" id="2762218"/>
    <lineage>
        <taxon>Bacteria</taxon>
        <taxon>Bacillati</taxon>
        <taxon>Bacillota</taxon>
        <taxon>Bacilli</taxon>
        <taxon>Bacillales</taxon>
        <taxon>Caryophanaceae</taxon>
        <taxon>Solibacillus</taxon>
    </lineage>
</organism>
<evidence type="ECO:0000313" key="3">
    <source>
        <dbReference type="Proteomes" id="UP000600565"/>
    </source>
</evidence>
<evidence type="ECO:0000256" key="1">
    <source>
        <dbReference type="SAM" id="Phobius"/>
    </source>
</evidence>
<name>A0ABR8XKM9_9BACL</name>
<keyword evidence="3" id="KW-1185">Reference proteome</keyword>
<dbReference type="RefSeq" id="WP_191703083.1">
    <property type="nucleotide sequence ID" value="NZ_JACSPW010000003.1"/>
</dbReference>
<accession>A0ABR8XKM9</accession>
<keyword evidence="2" id="KW-0378">Hydrolase</keyword>
<feature type="transmembrane region" description="Helical" evidence="1">
    <location>
        <begin position="62"/>
        <end position="80"/>
    </location>
</feature>
<dbReference type="EMBL" id="JACSPW010000003">
    <property type="protein sequence ID" value="MBD8032489.1"/>
    <property type="molecule type" value="Genomic_DNA"/>
</dbReference>
<evidence type="ECO:0000313" key="2">
    <source>
        <dbReference type="EMBL" id="MBD8032489.1"/>
    </source>
</evidence>
<keyword evidence="1" id="KW-0472">Membrane</keyword>
<gene>
    <name evidence="2" type="ORF">H9632_05365</name>
</gene>
<protein>
    <submittedName>
        <fullName evidence="2">Metal-dependent hydrolase</fullName>
    </submittedName>
</protein>
<dbReference type="Pfam" id="PF04307">
    <property type="entry name" value="YdjM"/>
    <property type="match status" value="1"/>
</dbReference>
<dbReference type="InterPro" id="IPR007404">
    <property type="entry name" value="YdjM-like"/>
</dbReference>
<reference evidence="2 3" key="1">
    <citation type="submission" date="2020-08" db="EMBL/GenBank/DDBJ databases">
        <title>A Genomic Blueprint of the Chicken Gut Microbiome.</title>
        <authorList>
            <person name="Gilroy R."/>
            <person name="Ravi A."/>
            <person name="Getino M."/>
            <person name="Pursley I."/>
            <person name="Horton D.L."/>
            <person name="Alikhan N.-F."/>
            <person name="Baker D."/>
            <person name="Gharbi K."/>
            <person name="Hall N."/>
            <person name="Watson M."/>
            <person name="Adriaenssens E.M."/>
            <person name="Foster-Nyarko E."/>
            <person name="Jarju S."/>
            <person name="Secka A."/>
            <person name="Antonio M."/>
            <person name="Oren A."/>
            <person name="Chaudhuri R."/>
            <person name="La Ragione R.M."/>
            <person name="Hildebrand F."/>
            <person name="Pallen M.J."/>
        </authorList>
    </citation>
    <scope>NUCLEOTIDE SEQUENCE [LARGE SCALE GENOMIC DNA]</scope>
    <source>
        <strain evidence="2 3">Sa1YVA6</strain>
    </source>
</reference>
<dbReference type="Proteomes" id="UP000600565">
    <property type="component" value="Unassembled WGS sequence"/>
</dbReference>
<feature type="transmembrane region" description="Helical" evidence="1">
    <location>
        <begin position="92"/>
        <end position="111"/>
    </location>
</feature>
<keyword evidence="1" id="KW-0812">Transmembrane</keyword>